<dbReference type="EMBL" id="CP063362">
    <property type="protein sequence ID" value="QRG05109.1"/>
    <property type="molecule type" value="Genomic_DNA"/>
</dbReference>
<dbReference type="PANTHER" id="PTHR20858">
    <property type="entry name" value="PHOSPHOMETHYLPYRIMIDINE KINASE"/>
    <property type="match status" value="1"/>
</dbReference>
<dbReference type="GO" id="GO:0005829">
    <property type="term" value="C:cytosol"/>
    <property type="evidence" value="ECO:0007669"/>
    <property type="project" value="TreeGrafter"/>
</dbReference>
<dbReference type="CDD" id="cd01169">
    <property type="entry name" value="HMPP_kinase"/>
    <property type="match status" value="1"/>
</dbReference>
<protein>
    <recommendedName>
        <fullName evidence="2">hydroxymethylpyrimidine kinase</fullName>
        <ecNumber evidence="2">2.7.1.49</ecNumber>
    </recommendedName>
</protein>
<comment type="pathway">
    <text evidence="1">Cofactor biosynthesis; thiamine diphosphate biosynthesis.</text>
</comment>
<dbReference type="InterPro" id="IPR004399">
    <property type="entry name" value="HMP/HMP-P_kinase_dom"/>
</dbReference>
<evidence type="ECO:0000259" key="7">
    <source>
        <dbReference type="Pfam" id="PF08543"/>
    </source>
</evidence>
<dbReference type="InterPro" id="IPR013749">
    <property type="entry name" value="PM/HMP-P_kinase-1"/>
</dbReference>
<reference evidence="8 9" key="1">
    <citation type="submission" date="2020-10" db="EMBL/GenBank/DDBJ databases">
        <title>Degradation of 1,4-Dioxane by Xanthobacter sp. YN2, via a Novel Group-2 Soluble Di-Iron Monooxygenase.</title>
        <authorList>
            <person name="Ma F."/>
            <person name="Wang Y."/>
            <person name="Yang J."/>
            <person name="Guo H."/>
            <person name="Su D."/>
            <person name="Yu L."/>
        </authorList>
    </citation>
    <scope>NUCLEOTIDE SEQUENCE [LARGE SCALE GENOMIC DNA]</scope>
    <source>
        <strain evidence="8 9">YN2</strain>
    </source>
</reference>
<dbReference type="PANTHER" id="PTHR20858:SF17">
    <property type="entry name" value="HYDROXYMETHYLPYRIMIDINE_PHOSPHOMETHYLPYRIMIDINE KINASE THI20-RELATED"/>
    <property type="match status" value="1"/>
</dbReference>
<dbReference type="FunFam" id="3.40.1190.20:FF:000003">
    <property type="entry name" value="Phosphomethylpyrimidine kinase ThiD"/>
    <property type="match status" value="1"/>
</dbReference>
<dbReference type="EC" id="2.7.1.49" evidence="2"/>
<keyword evidence="4" id="KW-0547">Nucleotide-binding</keyword>
<name>A0A974SHH4_9HYPH</name>
<dbReference type="Gene3D" id="3.40.1190.20">
    <property type="match status" value="1"/>
</dbReference>
<evidence type="ECO:0000313" key="8">
    <source>
        <dbReference type="EMBL" id="QRG05109.1"/>
    </source>
</evidence>
<dbReference type="GO" id="GO:0009228">
    <property type="term" value="P:thiamine biosynthetic process"/>
    <property type="evidence" value="ECO:0007669"/>
    <property type="project" value="InterPro"/>
</dbReference>
<dbReference type="GO" id="GO:0008972">
    <property type="term" value="F:phosphomethylpyrimidine kinase activity"/>
    <property type="evidence" value="ECO:0007669"/>
    <property type="project" value="InterPro"/>
</dbReference>
<dbReference type="Pfam" id="PF08543">
    <property type="entry name" value="Phos_pyr_kin"/>
    <property type="match status" value="1"/>
</dbReference>
<organism evidence="8 9">
    <name type="scientific">Xanthobacter dioxanivorans</name>
    <dbReference type="NCBI Taxonomy" id="2528964"/>
    <lineage>
        <taxon>Bacteria</taxon>
        <taxon>Pseudomonadati</taxon>
        <taxon>Pseudomonadota</taxon>
        <taxon>Alphaproteobacteria</taxon>
        <taxon>Hyphomicrobiales</taxon>
        <taxon>Xanthobacteraceae</taxon>
        <taxon>Xanthobacter</taxon>
    </lineage>
</organism>
<keyword evidence="9" id="KW-1185">Reference proteome</keyword>
<dbReference type="SUPFAM" id="SSF53613">
    <property type="entry name" value="Ribokinase-like"/>
    <property type="match status" value="1"/>
</dbReference>
<keyword evidence="5 8" id="KW-0418">Kinase</keyword>
<evidence type="ECO:0000256" key="3">
    <source>
        <dbReference type="ARBA" id="ARBA00022679"/>
    </source>
</evidence>
<dbReference type="KEGG" id="xdi:EZH22_18495"/>
<keyword evidence="6" id="KW-0067">ATP-binding</keyword>
<evidence type="ECO:0000256" key="4">
    <source>
        <dbReference type="ARBA" id="ARBA00022741"/>
    </source>
</evidence>
<feature type="domain" description="Pyridoxamine kinase/Phosphomethylpyrimidine kinase" evidence="7">
    <location>
        <begin position="15"/>
        <end position="266"/>
    </location>
</feature>
<dbReference type="AlphaFoldDB" id="A0A974SHH4"/>
<dbReference type="GO" id="GO:0005524">
    <property type="term" value="F:ATP binding"/>
    <property type="evidence" value="ECO:0007669"/>
    <property type="project" value="UniProtKB-KW"/>
</dbReference>
<keyword evidence="3 8" id="KW-0808">Transferase</keyword>
<dbReference type="InterPro" id="IPR029056">
    <property type="entry name" value="Ribokinase-like"/>
</dbReference>
<evidence type="ECO:0000256" key="1">
    <source>
        <dbReference type="ARBA" id="ARBA00004948"/>
    </source>
</evidence>
<dbReference type="GO" id="GO:0008902">
    <property type="term" value="F:hydroxymethylpyrimidine kinase activity"/>
    <property type="evidence" value="ECO:0007669"/>
    <property type="project" value="UniProtKB-EC"/>
</dbReference>
<sequence length="274" mass="27586">MARKIPIALTIAGSDSSGGAGIQADLKTFSALGVYGASVITALTAQNTLGVNAIHDVPDDFIAAQMDAVFSDLKVDAVKIGMLSRPGAIRTVAEGLARHGAGNAGRPVVLDPVMVAASGARLLSDDSLAGLKALLLPVADLLTPNLPEAAALLGTDVARDEDAMHRQGEALMALGARAVLMKGGHGEGPESVDLLVTPAGLTRLASPRHPTHNTHGTGCTLSSAIAAGLAAGLALEAAVARAKAYITEAIAAADALEVGAGHGPVHHFHALWRA</sequence>
<gene>
    <name evidence="8" type="primary">thiD</name>
    <name evidence="8" type="ORF">EZH22_18495</name>
</gene>
<evidence type="ECO:0000256" key="2">
    <source>
        <dbReference type="ARBA" id="ARBA00012135"/>
    </source>
</evidence>
<proteinExistence type="predicted"/>
<evidence type="ECO:0000256" key="6">
    <source>
        <dbReference type="ARBA" id="ARBA00022840"/>
    </source>
</evidence>
<accession>A0A974SHH4</accession>
<dbReference type="Proteomes" id="UP000596427">
    <property type="component" value="Chromosome"/>
</dbReference>
<evidence type="ECO:0000256" key="5">
    <source>
        <dbReference type="ARBA" id="ARBA00022777"/>
    </source>
</evidence>
<dbReference type="NCBIfam" id="TIGR00097">
    <property type="entry name" value="HMP-P_kinase"/>
    <property type="match status" value="1"/>
</dbReference>
<dbReference type="RefSeq" id="WP_203191975.1">
    <property type="nucleotide sequence ID" value="NZ_CP063362.1"/>
</dbReference>
<evidence type="ECO:0000313" key="9">
    <source>
        <dbReference type="Proteomes" id="UP000596427"/>
    </source>
</evidence>